<sequence length="72" mass="8014">MEFVLLYFSNKVCGACEANRSKVERILKSYSKVKSMELDGVFYPAIIQTAVLSIGVLFGAQLGAKLSKKYME</sequence>
<reference evidence="2 3" key="1">
    <citation type="submission" date="2017-02" db="EMBL/GenBank/DDBJ databases">
        <title>Genome sequence of Clostridium beijerinckii Br21.</title>
        <authorList>
            <person name="Fonseca B.C."/>
            <person name="Guazzaroni M.E."/>
            <person name="Riano-Pachon D.M."/>
            <person name="Reginatto V."/>
        </authorList>
    </citation>
    <scope>NUCLEOTIDE SEQUENCE [LARGE SCALE GENOMIC DNA]</scope>
    <source>
        <strain evidence="2 3">Br21</strain>
    </source>
</reference>
<evidence type="ECO:0000313" key="2">
    <source>
        <dbReference type="EMBL" id="OOP72537.1"/>
    </source>
</evidence>
<feature type="transmembrane region" description="Helical" evidence="1">
    <location>
        <begin position="41"/>
        <end position="64"/>
    </location>
</feature>
<name>A0A1S9N4R9_CLOBE</name>
<dbReference type="AlphaFoldDB" id="A0A1S9N4R9"/>
<keyword evidence="1" id="KW-1133">Transmembrane helix</keyword>
<evidence type="ECO:0008006" key="4">
    <source>
        <dbReference type="Google" id="ProtNLM"/>
    </source>
</evidence>
<protein>
    <recommendedName>
        <fullName evidence="4">Thioredoxin</fullName>
    </recommendedName>
</protein>
<keyword evidence="1" id="KW-0812">Transmembrane</keyword>
<accession>A0A1S9N4R9</accession>
<organism evidence="2 3">
    <name type="scientific">Clostridium beijerinckii</name>
    <name type="common">Clostridium MP</name>
    <dbReference type="NCBI Taxonomy" id="1520"/>
    <lineage>
        <taxon>Bacteria</taxon>
        <taxon>Bacillati</taxon>
        <taxon>Bacillota</taxon>
        <taxon>Clostridia</taxon>
        <taxon>Eubacteriales</taxon>
        <taxon>Clostridiaceae</taxon>
        <taxon>Clostridium</taxon>
    </lineage>
</organism>
<evidence type="ECO:0000313" key="3">
    <source>
        <dbReference type="Proteomes" id="UP000190959"/>
    </source>
</evidence>
<gene>
    <name evidence="2" type="ORF">CBEIBR21_16550</name>
</gene>
<dbReference type="Proteomes" id="UP000190959">
    <property type="component" value="Unassembled WGS sequence"/>
</dbReference>
<evidence type="ECO:0000256" key="1">
    <source>
        <dbReference type="SAM" id="Phobius"/>
    </source>
</evidence>
<proteinExistence type="predicted"/>
<dbReference type="EMBL" id="MWMH01000005">
    <property type="protein sequence ID" value="OOP72537.1"/>
    <property type="molecule type" value="Genomic_DNA"/>
</dbReference>
<dbReference type="RefSeq" id="WP_078116322.1">
    <property type="nucleotide sequence ID" value="NZ_MWMH01000005.1"/>
</dbReference>
<keyword evidence="1" id="KW-0472">Membrane</keyword>
<comment type="caution">
    <text evidence="2">The sequence shown here is derived from an EMBL/GenBank/DDBJ whole genome shotgun (WGS) entry which is preliminary data.</text>
</comment>